<dbReference type="EC" id="2.7.11.1" evidence="7"/>
<evidence type="ECO:0000259" key="6">
    <source>
        <dbReference type="PROSITE" id="PS50011"/>
    </source>
</evidence>
<dbReference type="Proteomes" id="UP001224775">
    <property type="component" value="Unassembled WGS sequence"/>
</dbReference>
<dbReference type="Gene3D" id="3.30.200.20">
    <property type="entry name" value="Phosphorylase Kinase, domain 1"/>
    <property type="match status" value="1"/>
</dbReference>
<name>A0AAD8XWP8_9STRA</name>
<sequence length="410" mass="45816">MTTTADPRDYSPSDFLYGPIIGEGRFGSVVYAEHATQEVHDGGVGNKLPRPQDKQNDGQGYAVKMIPKSEILRYNLLQAVMTEKRILAEVLSSNQDSDTSSSSGSAALMIPKLFCCFHDDSYLYFVLELCSGGTMLDLVDHCTKIRRDNSCNDSISDTPLMDIAWVRYYAGQLVRVLEYIHQKGVIHRDISPRNILFTSRGALKLCDFGSAVVIGTSSKGASRRIDNDDFVGTADYVCPEMIRGSIKSGCTGTTSSMPQQKELLGAIDLWSLGCLIFQMSVGESPFHAESDQGAFQRVLDYTNHKSRIHVPPYTDMDAKDLILSLVAIDATSRIGLSDGVVSSKESKKPYHSLRRHKFFTTEDKLQQQFWTLLENNSVNPPYTPAEQSWMTQLHQSGRKMKRIEEMCYEL</sequence>
<keyword evidence="3" id="KW-0547">Nucleotide-binding</keyword>
<dbReference type="Pfam" id="PF00069">
    <property type="entry name" value="Pkinase"/>
    <property type="match status" value="1"/>
</dbReference>
<protein>
    <submittedName>
        <fullName evidence="7">3-phosphoinositide-dependent protein kinase</fullName>
        <ecNumber evidence="7">2.7.11.1</ecNumber>
    </submittedName>
</protein>
<evidence type="ECO:0000256" key="3">
    <source>
        <dbReference type="ARBA" id="ARBA00022741"/>
    </source>
</evidence>
<accession>A0AAD8XWP8</accession>
<evidence type="ECO:0000256" key="4">
    <source>
        <dbReference type="ARBA" id="ARBA00022777"/>
    </source>
</evidence>
<reference evidence="7" key="1">
    <citation type="submission" date="2023-06" db="EMBL/GenBank/DDBJ databases">
        <title>Survivors Of The Sea: Transcriptome response of Skeletonema marinoi to long-term dormancy.</title>
        <authorList>
            <person name="Pinder M.I.M."/>
            <person name="Kourtchenko O."/>
            <person name="Robertson E.K."/>
            <person name="Larsson T."/>
            <person name="Maumus F."/>
            <person name="Osuna-Cruz C.M."/>
            <person name="Vancaester E."/>
            <person name="Stenow R."/>
            <person name="Vandepoele K."/>
            <person name="Ploug H."/>
            <person name="Bruchert V."/>
            <person name="Godhe A."/>
            <person name="Topel M."/>
        </authorList>
    </citation>
    <scope>NUCLEOTIDE SEQUENCE</scope>
    <source>
        <strain evidence="7">R05AC</strain>
    </source>
</reference>
<keyword evidence="4 7" id="KW-0418">Kinase</keyword>
<dbReference type="AlphaFoldDB" id="A0AAD8XWP8"/>
<evidence type="ECO:0000256" key="2">
    <source>
        <dbReference type="ARBA" id="ARBA00022679"/>
    </source>
</evidence>
<comment type="caution">
    <text evidence="7">The sequence shown here is derived from an EMBL/GenBank/DDBJ whole genome shotgun (WGS) entry which is preliminary data.</text>
</comment>
<dbReference type="InterPro" id="IPR008266">
    <property type="entry name" value="Tyr_kinase_AS"/>
</dbReference>
<organism evidence="7 8">
    <name type="scientific">Skeletonema marinoi</name>
    <dbReference type="NCBI Taxonomy" id="267567"/>
    <lineage>
        <taxon>Eukaryota</taxon>
        <taxon>Sar</taxon>
        <taxon>Stramenopiles</taxon>
        <taxon>Ochrophyta</taxon>
        <taxon>Bacillariophyta</taxon>
        <taxon>Coscinodiscophyceae</taxon>
        <taxon>Thalassiosirophycidae</taxon>
        <taxon>Thalassiosirales</taxon>
        <taxon>Skeletonemataceae</taxon>
        <taxon>Skeletonema</taxon>
        <taxon>Skeletonema marinoi-dohrnii complex</taxon>
    </lineage>
</organism>
<dbReference type="InterPro" id="IPR011009">
    <property type="entry name" value="Kinase-like_dom_sf"/>
</dbReference>
<dbReference type="SUPFAM" id="SSF56112">
    <property type="entry name" value="Protein kinase-like (PK-like)"/>
    <property type="match status" value="1"/>
</dbReference>
<keyword evidence="2 7" id="KW-0808">Transferase</keyword>
<dbReference type="Gene3D" id="1.10.510.10">
    <property type="entry name" value="Transferase(Phosphotransferase) domain 1"/>
    <property type="match status" value="1"/>
</dbReference>
<gene>
    <name evidence="7" type="ORF">QTG54_013905</name>
</gene>
<dbReference type="InterPro" id="IPR000719">
    <property type="entry name" value="Prot_kinase_dom"/>
</dbReference>
<dbReference type="GO" id="GO:0005524">
    <property type="term" value="F:ATP binding"/>
    <property type="evidence" value="ECO:0007669"/>
    <property type="project" value="UniProtKB-KW"/>
</dbReference>
<dbReference type="PANTHER" id="PTHR24353:SF37">
    <property type="entry name" value="CAMP-DEPENDENT PROTEIN KINASE CATALYTIC SUBUNIT PRKX"/>
    <property type="match status" value="1"/>
</dbReference>
<keyword evidence="8" id="KW-1185">Reference proteome</keyword>
<proteinExistence type="predicted"/>
<evidence type="ECO:0000256" key="1">
    <source>
        <dbReference type="ARBA" id="ARBA00022527"/>
    </source>
</evidence>
<evidence type="ECO:0000313" key="7">
    <source>
        <dbReference type="EMBL" id="KAK1735291.1"/>
    </source>
</evidence>
<dbReference type="GO" id="GO:0004691">
    <property type="term" value="F:cAMP-dependent protein kinase activity"/>
    <property type="evidence" value="ECO:0007669"/>
    <property type="project" value="TreeGrafter"/>
</dbReference>
<keyword evidence="1" id="KW-0723">Serine/threonine-protein kinase</keyword>
<dbReference type="PROSITE" id="PS50011">
    <property type="entry name" value="PROTEIN_KINASE_DOM"/>
    <property type="match status" value="1"/>
</dbReference>
<dbReference type="GO" id="GO:0005952">
    <property type="term" value="C:cAMP-dependent protein kinase complex"/>
    <property type="evidence" value="ECO:0007669"/>
    <property type="project" value="TreeGrafter"/>
</dbReference>
<feature type="domain" description="Protein kinase" evidence="6">
    <location>
        <begin position="15"/>
        <end position="359"/>
    </location>
</feature>
<dbReference type="PROSITE" id="PS00109">
    <property type="entry name" value="PROTEIN_KINASE_TYR"/>
    <property type="match status" value="1"/>
</dbReference>
<evidence type="ECO:0000256" key="5">
    <source>
        <dbReference type="ARBA" id="ARBA00022840"/>
    </source>
</evidence>
<evidence type="ECO:0000313" key="8">
    <source>
        <dbReference type="Proteomes" id="UP001224775"/>
    </source>
</evidence>
<keyword evidence="5" id="KW-0067">ATP-binding</keyword>
<dbReference type="EMBL" id="JATAAI010000034">
    <property type="protein sequence ID" value="KAK1735291.1"/>
    <property type="molecule type" value="Genomic_DNA"/>
</dbReference>
<dbReference type="PANTHER" id="PTHR24353">
    <property type="entry name" value="CYCLIC NUCLEOTIDE-DEPENDENT PROTEIN KINASE"/>
    <property type="match status" value="1"/>
</dbReference>